<keyword evidence="3" id="KW-0539">Nucleus</keyword>
<feature type="compositionally biased region" description="Gly residues" evidence="4">
    <location>
        <begin position="193"/>
        <end position="222"/>
    </location>
</feature>
<dbReference type="InterPro" id="IPR031530">
    <property type="entry name" value="UPF0688"/>
</dbReference>
<evidence type="ECO:0000256" key="1">
    <source>
        <dbReference type="ARBA" id="ARBA00004123"/>
    </source>
</evidence>
<evidence type="ECO:0000256" key="2">
    <source>
        <dbReference type="ARBA" id="ARBA00006634"/>
    </source>
</evidence>
<dbReference type="GO" id="GO:0005634">
    <property type="term" value="C:nucleus"/>
    <property type="evidence" value="ECO:0007669"/>
    <property type="project" value="UniProtKB-SubCell"/>
</dbReference>
<evidence type="ECO:0000256" key="3">
    <source>
        <dbReference type="ARBA" id="ARBA00023242"/>
    </source>
</evidence>
<evidence type="ECO:0000313" key="6">
    <source>
        <dbReference type="Proteomes" id="UP000472271"/>
    </source>
</evidence>
<dbReference type="PANTHER" id="PTHR28491:SF1">
    <property type="entry name" value="UPF0688 PROTEIN C1ORF174"/>
    <property type="match status" value="1"/>
</dbReference>
<dbReference type="AlphaFoldDB" id="A0A673CAX4"/>
<reference evidence="5" key="1">
    <citation type="submission" date="2025-08" db="UniProtKB">
        <authorList>
            <consortium name="Ensembl"/>
        </authorList>
    </citation>
    <scope>IDENTIFICATION</scope>
</reference>
<dbReference type="Proteomes" id="UP000472271">
    <property type="component" value="Unassembled WGS sequence"/>
</dbReference>
<dbReference type="PANTHER" id="PTHR28491">
    <property type="entry name" value="UPF0688 PROTEIN C1ORF174"/>
    <property type="match status" value="1"/>
</dbReference>
<keyword evidence="6" id="KW-1185">Reference proteome</keyword>
<proteinExistence type="inferred from homology"/>
<evidence type="ECO:0000256" key="4">
    <source>
        <dbReference type="SAM" id="MobiDB-lite"/>
    </source>
</evidence>
<sequence length="222" mass="24427">MDHYSSFVRGHNTSFLRSPTARNLSAQQLLCTMLAVASSTKKKSHRRTSAALDTSCVVRGSSTDRLSSISCECHQSAGRRCSGSPEPENLEGKENERRMGLDLDSCRVYSYKYVTDLMDYEDNSKNLFPDDDSNQILPVEHFFGNLDALQDFPQRSAAASTRVQKGHRRRHYYAPEDSDQDEGEHSSMQQESRGGGPRGGESRGGGPRGGESRGGGPRGEAC</sequence>
<evidence type="ECO:0000313" key="5">
    <source>
        <dbReference type="Ensembl" id="ENSSORP00005049887.1"/>
    </source>
</evidence>
<reference evidence="5" key="2">
    <citation type="submission" date="2025-09" db="UniProtKB">
        <authorList>
            <consortium name="Ensembl"/>
        </authorList>
    </citation>
    <scope>IDENTIFICATION</scope>
</reference>
<comment type="similarity">
    <text evidence="2">Belongs to the UPF0688 family.</text>
</comment>
<dbReference type="InParanoid" id="A0A673CAX4"/>
<dbReference type="Pfam" id="PF15772">
    <property type="entry name" value="UPF0688"/>
    <property type="match status" value="1"/>
</dbReference>
<name>A0A673CAX4_9TELE</name>
<protein>
    <submittedName>
        <fullName evidence="5">Uncharacterized protein</fullName>
    </submittedName>
</protein>
<comment type="subcellular location">
    <subcellularLocation>
        <location evidence="1">Nucleus</location>
    </subcellularLocation>
</comment>
<accession>A0A673CAX4</accession>
<organism evidence="5 6">
    <name type="scientific">Sphaeramia orbicularis</name>
    <name type="common">orbiculate cardinalfish</name>
    <dbReference type="NCBI Taxonomy" id="375764"/>
    <lineage>
        <taxon>Eukaryota</taxon>
        <taxon>Metazoa</taxon>
        <taxon>Chordata</taxon>
        <taxon>Craniata</taxon>
        <taxon>Vertebrata</taxon>
        <taxon>Euteleostomi</taxon>
        <taxon>Actinopterygii</taxon>
        <taxon>Neopterygii</taxon>
        <taxon>Teleostei</taxon>
        <taxon>Neoteleostei</taxon>
        <taxon>Acanthomorphata</taxon>
        <taxon>Gobiaria</taxon>
        <taxon>Kurtiformes</taxon>
        <taxon>Apogonoidei</taxon>
        <taxon>Apogonidae</taxon>
        <taxon>Apogoninae</taxon>
        <taxon>Sphaeramia</taxon>
    </lineage>
</organism>
<feature type="region of interest" description="Disordered" evidence="4">
    <location>
        <begin position="155"/>
        <end position="222"/>
    </location>
</feature>
<dbReference type="Ensembl" id="ENSSORT00005051090.1">
    <property type="protein sequence ID" value="ENSSORP00005049887.1"/>
    <property type="gene ID" value="ENSSORG00005022642.1"/>
</dbReference>